<reference evidence="1" key="1">
    <citation type="submission" date="2011-12" db="EMBL/GenBank/DDBJ databases">
        <title>Complete nucleotide sequence of Streptomyces circular plasmid pCQ4.</title>
        <authorList>
            <person name="Cheng Q."/>
            <person name="Tian X."/>
            <person name="Qin Z."/>
        </authorList>
    </citation>
    <scope>NUCLEOTIDE SEQUENCE</scope>
    <source>
        <strain evidence="1">W75</strain>
        <plasmid evidence="1">pCQ4</plasmid>
    </source>
</reference>
<gene>
    <name evidence="1" type="ORF">pCQ4.65</name>
</gene>
<name>I0CEH7_9ACTN</name>
<keyword evidence="1" id="KW-0614">Plasmid</keyword>
<protein>
    <submittedName>
        <fullName evidence="1">Uncharacterized protein</fullName>
    </submittedName>
</protein>
<dbReference type="AlphaFoldDB" id="I0CEH7"/>
<sequence length="141" mass="15600">MAGRGSHRAGALYPKGATFGGGSMTMPWPVPNGPEWRIVQVVSDDTANTINAEQRQRLVHWLSANGLDPKQVALKAISVETEWRGDKPGRSLIHFWQHHTDPSGAKLINERTRGPLLFERWVQQHVPLAPEPPADSVEEGL</sequence>
<accession>I0CEH7</accession>
<dbReference type="EMBL" id="JQ340175">
    <property type="protein sequence ID" value="AFH75190.1"/>
    <property type="molecule type" value="Genomic_DNA"/>
</dbReference>
<geneLocation type="plasmid" evidence="1">
    <name>pCQ4</name>
</geneLocation>
<organism evidence="1">
    <name type="scientific">Streptomyces sp. W75</name>
    <dbReference type="NCBI Taxonomy" id="1170711"/>
    <lineage>
        <taxon>Bacteria</taxon>
        <taxon>Bacillati</taxon>
        <taxon>Actinomycetota</taxon>
        <taxon>Actinomycetes</taxon>
        <taxon>Kitasatosporales</taxon>
        <taxon>Streptomycetaceae</taxon>
        <taxon>Streptomyces</taxon>
    </lineage>
</organism>
<proteinExistence type="predicted"/>
<evidence type="ECO:0000313" key="1">
    <source>
        <dbReference type="EMBL" id="AFH75190.1"/>
    </source>
</evidence>